<evidence type="ECO:0000256" key="1">
    <source>
        <dbReference type="SAM" id="Phobius"/>
    </source>
</evidence>
<keyword evidence="1" id="KW-0472">Membrane</keyword>
<dbReference type="Proteomes" id="UP000319908">
    <property type="component" value="Unassembled WGS sequence"/>
</dbReference>
<keyword evidence="1" id="KW-1133">Transmembrane helix</keyword>
<keyword evidence="1" id="KW-0812">Transmembrane</keyword>
<dbReference type="RefSeq" id="WP_146406197.1">
    <property type="nucleotide sequence ID" value="NZ_SJPU01000001.1"/>
</dbReference>
<reference evidence="2 3" key="1">
    <citation type="journal article" date="2020" name="Antonie Van Leeuwenhoek">
        <title>Rhodopirellula heiligendammensis sp. nov., Rhodopirellula pilleata sp. nov., and Rhodopirellula solitaria sp. nov. isolated from natural or artificial marine surfaces in Northern Germany and California, USA, and emended description of the genus Rhodopirellula.</title>
        <authorList>
            <person name="Kallscheuer N."/>
            <person name="Wiegand S."/>
            <person name="Jogler M."/>
            <person name="Boedeker C."/>
            <person name="Peeters S.H."/>
            <person name="Rast P."/>
            <person name="Heuer A."/>
            <person name="Jetten M.S.M."/>
            <person name="Rohde M."/>
            <person name="Jogler C."/>
        </authorList>
    </citation>
    <scope>NUCLEOTIDE SEQUENCE [LARGE SCALE GENOMIC DNA]</scope>
    <source>
        <strain evidence="2 3">Poly21</strain>
    </source>
</reference>
<accession>A0A5C6C778</accession>
<feature type="transmembrane region" description="Helical" evidence="1">
    <location>
        <begin position="24"/>
        <end position="44"/>
    </location>
</feature>
<organism evidence="2 3">
    <name type="scientific">Allorhodopirellula heiligendammensis</name>
    <dbReference type="NCBI Taxonomy" id="2714739"/>
    <lineage>
        <taxon>Bacteria</taxon>
        <taxon>Pseudomonadati</taxon>
        <taxon>Planctomycetota</taxon>
        <taxon>Planctomycetia</taxon>
        <taxon>Pirellulales</taxon>
        <taxon>Pirellulaceae</taxon>
        <taxon>Allorhodopirellula</taxon>
    </lineage>
</organism>
<protein>
    <submittedName>
        <fullName evidence="2">Uncharacterized protein</fullName>
    </submittedName>
</protein>
<gene>
    <name evidence="2" type="ORF">Poly21_15330</name>
</gene>
<dbReference type="AlphaFoldDB" id="A0A5C6C778"/>
<dbReference type="EMBL" id="SJPU01000001">
    <property type="protein sequence ID" value="TWU19361.1"/>
    <property type="molecule type" value="Genomic_DNA"/>
</dbReference>
<sequence length="64" mass="7021">MLDEQEINPSQETFRNFLRVLEPLVLAVGGSFLLVGLVSCFSSFGGGSPPRLFWCGIVGMLWTT</sequence>
<comment type="caution">
    <text evidence="2">The sequence shown here is derived from an EMBL/GenBank/DDBJ whole genome shotgun (WGS) entry which is preliminary data.</text>
</comment>
<proteinExistence type="predicted"/>
<evidence type="ECO:0000313" key="2">
    <source>
        <dbReference type="EMBL" id="TWU19361.1"/>
    </source>
</evidence>
<keyword evidence="3" id="KW-1185">Reference proteome</keyword>
<name>A0A5C6C778_9BACT</name>
<evidence type="ECO:0000313" key="3">
    <source>
        <dbReference type="Proteomes" id="UP000319908"/>
    </source>
</evidence>